<sequence length="1392" mass="154398">MRASYQVCSVPEVAYSAANLHRSPRDGALSIQQDQVGSPSSAVSRFLSRNTFVSRFWLQERHLSIVEIEVYTLAAFPASLEAKFNIKVQIYHPMSLYDSPTDLHSRQGPYGVAAPGLPERFRTPEDEAIAHDILVRNKEVKIESRSRLSRAFTTKSKRTKFSDRETFRALASVVKGKEIAGPGVVEVLTGLFLDQHGDVNFEPQKKSMGSIFRKGHQERSRLLETCAEAGNAEFVQILSRHSDKTSLDNSLEIALQNRGTSANRDAIRQDLMIRTLISRGANGSNTIGAAVRAGDETLLSMLLQGRPPQATLSEALPLASTFPAIDIRHRILSMLLENGADLNYNSGESIFHVTKLFDMVSLDMLLEHRPRPESLSQAFAQALNLPDSRNRFEACQKLIHSGAVGDEVNRGLSVAITAEYQNIEFLKLILLSASVDFEDGHALSLAVTNEYMAHLQLMLEKRPNQTTFDGAFASAMRIRNPRDQLKYCRTLVAAGPPRDSCSKALLIAVKAQKEELCKIFLEKGASPDFEQGASITAAVLKENIGILEMLIGGEYQKPESNSLIAAFEATLSMSSSRPKKTKLLRLLLDAGLKGPPLDTALVNESRKGSDGMALCNLFLDYGASINWQGGEALDISTRSGDLELLKMLLQGPHQPLPEVLSRIFQSALKLDPRLRYQAIELILDANMPINDQVAAAVDFLVGDRRFDMQTIQVLLSFGASVHYQNHRPLVTAAKSFNKKLLSLLLAHSQDQSASSFVFDVLIKIEGFWSKKDSFSIFTILLENGAEGTSVNDALIKVVADTQPSARHFEATLLQHGVDIDYKDGEALQIAAERGEPGLVKRMLEMNPSADSVSMAFPYAFHSKLGEASTLAVIELFVELAADQLDPDFMHPEIPEPPVFLCLNHYPTSPRVLKATLKAGFRVDETMSSESGKYTAIYWSLSTQGKKIADPLVELLITEGPDLQNHPEPLLHLAIENGRPQVLQFLIDKGADVDVADETGVTPLSTATLKNDIRSMQALLDATACPNDGSLHEAAHMANTEAINLLMSYGHEPNFPSVRFDGRPPLFELCYKAPTYLQQSQATAQQKEKQIKKAIQALIKGGALTTEQLPQAGNRSILIHAIDSANPHMMVKAFLECVPFKDVNKDFNLFTNGEYTYSPTMYVKKGKSLGDKTQSQTLVKLLETFSAFDRYWKNEGAQPPDMKNPPKHIQDAEDERKAIEKRRREEEEERRRQVEEEQRQIAAARMKIALEQEAEQAKQDRAEKLFKQRQAHEAKMHEAQIAKQNDQLKIQEARDAHALRQAASLSQLRNDENEAEHRRRLTFVSEKKRLAESEAALGWAYNQGLQNAGMTGPGGRRALGMSSKSNIDLGGRRKRIEGGPSGSTPRIWEIDEE</sequence>
<dbReference type="Gene3D" id="1.25.40.20">
    <property type="entry name" value="Ankyrin repeat-containing domain"/>
    <property type="match status" value="3"/>
</dbReference>
<evidence type="ECO:0000313" key="3">
    <source>
        <dbReference type="EMBL" id="KAF4634237.1"/>
    </source>
</evidence>
<reference evidence="3 4" key="1">
    <citation type="submission" date="2020-03" db="EMBL/GenBank/DDBJ databases">
        <title>Draft Genome Sequence of Cudoniella acicularis.</title>
        <authorList>
            <person name="Buettner E."/>
            <person name="Kellner H."/>
        </authorList>
    </citation>
    <scope>NUCLEOTIDE SEQUENCE [LARGE SCALE GENOMIC DNA]</scope>
    <source>
        <strain evidence="3 4">DSM 108380</strain>
    </source>
</reference>
<feature type="region of interest" description="Disordered" evidence="2">
    <location>
        <begin position="1300"/>
        <end position="1326"/>
    </location>
</feature>
<dbReference type="PROSITE" id="PS50297">
    <property type="entry name" value="ANK_REP_REGION"/>
    <property type="match status" value="1"/>
</dbReference>
<feature type="region of interest" description="Disordered" evidence="2">
    <location>
        <begin position="1193"/>
        <end position="1214"/>
    </location>
</feature>
<keyword evidence="1" id="KW-0040">ANK repeat</keyword>
<dbReference type="SUPFAM" id="SSF48403">
    <property type="entry name" value="Ankyrin repeat"/>
    <property type="match status" value="3"/>
</dbReference>
<dbReference type="InterPro" id="IPR036770">
    <property type="entry name" value="Ankyrin_rpt-contain_sf"/>
</dbReference>
<protein>
    <submittedName>
        <fullName evidence="3">Uncharacterized protein</fullName>
    </submittedName>
</protein>
<evidence type="ECO:0000256" key="1">
    <source>
        <dbReference type="PROSITE-ProRule" id="PRU00023"/>
    </source>
</evidence>
<dbReference type="SMART" id="SM00248">
    <property type="entry name" value="ANK"/>
    <property type="match status" value="13"/>
</dbReference>
<evidence type="ECO:0000313" key="4">
    <source>
        <dbReference type="Proteomes" id="UP000566819"/>
    </source>
</evidence>
<dbReference type="InterPro" id="IPR051616">
    <property type="entry name" value="Cul2-RING_E3_ligase_SR"/>
</dbReference>
<dbReference type="EMBL" id="JAAMPI010000199">
    <property type="protein sequence ID" value="KAF4634237.1"/>
    <property type="molecule type" value="Genomic_DNA"/>
</dbReference>
<dbReference type="PROSITE" id="PS50088">
    <property type="entry name" value="ANK_REPEAT"/>
    <property type="match status" value="1"/>
</dbReference>
<dbReference type="OrthoDB" id="194358at2759"/>
<feature type="region of interest" description="Disordered" evidence="2">
    <location>
        <begin position="1341"/>
        <end position="1392"/>
    </location>
</feature>
<dbReference type="PANTHER" id="PTHR46224">
    <property type="entry name" value="ANKYRIN REPEAT FAMILY PROTEIN"/>
    <property type="match status" value="1"/>
</dbReference>
<evidence type="ECO:0000256" key="2">
    <source>
        <dbReference type="SAM" id="MobiDB-lite"/>
    </source>
</evidence>
<gene>
    <name evidence="3" type="ORF">G7Y89_g3872</name>
</gene>
<organism evidence="3 4">
    <name type="scientific">Cudoniella acicularis</name>
    <dbReference type="NCBI Taxonomy" id="354080"/>
    <lineage>
        <taxon>Eukaryota</taxon>
        <taxon>Fungi</taxon>
        <taxon>Dikarya</taxon>
        <taxon>Ascomycota</taxon>
        <taxon>Pezizomycotina</taxon>
        <taxon>Leotiomycetes</taxon>
        <taxon>Helotiales</taxon>
        <taxon>Tricladiaceae</taxon>
        <taxon>Cudoniella</taxon>
    </lineage>
</organism>
<proteinExistence type="predicted"/>
<dbReference type="Proteomes" id="UP000566819">
    <property type="component" value="Unassembled WGS sequence"/>
</dbReference>
<dbReference type="Pfam" id="PF12796">
    <property type="entry name" value="Ank_2"/>
    <property type="match status" value="1"/>
</dbReference>
<accession>A0A8H4RTI7</accession>
<feature type="repeat" description="ANK" evidence="1">
    <location>
        <begin position="965"/>
        <end position="997"/>
    </location>
</feature>
<dbReference type="PANTHER" id="PTHR46224:SF64">
    <property type="entry name" value="IQ MOTIF AND ANKYRIN REPEAT DOMAIN-CONTAINING PROTEIN 1"/>
    <property type="match status" value="1"/>
</dbReference>
<keyword evidence="4" id="KW-1185">Reference proteome</keyword>
<name>A0A8H4RTI7_9HELO</name>
<comment type="caution">
    <text evidence="3">The sequence shown here is derived from an EMBL/GenBank/DDBJ whole genome shotgun (WGS) entry which is preliminary data.</text>
</comment>
<dbReference type="InterPro" id="IPR002110">
    <property type="entry name" value="Ankyrin_rpt"/>
</dbReference>